<dbReference type="Proteomes" id="UP000215127">
    <property type="component" value="Chromosome 5"/>
</dbReference>
<sequence length="78" mass="8264">MRPSIAVGLFVLSELLPSAMGTCFTICDCCYNTHPKEIASTAITTTSTGKVSTSLMTARNTINWTYGPICGCPCLLSP</sequence>
<evidence type="ECO:0000313" key="3">
    <source>
        <dbReference type="Proteomes" id="UP000215127"/>
    </source>
</evidence>
<dbReference type="EMBL" id="LT853696">
    <property type="protein sequence ID" value="SMQ50596.1"/>
    <property type="molecule type" value="Genomic_DNA"/>
</dbReference>
<proteinExistence type="predicted"/>
<evidence type="ECO:0008006" key="4">
    <source>
        <dbReference type="Google" id="ProtNLM"/>
    </source>
</evidence>
<evidence type="ECO:0000313" key="2">
    <source>
        <dbReference type="EMBL" id="SMQ50596.1"/>
    </source>
</evidence>
<keyword evidence="3" id="KW-1185">Reference proteome</keyword>
<feature type="signal peptide" evidence="1">
    <location>
        <begin position="1"/>
        <end position="21"/>
    </location>
</feature>
<gene>
    <name evidence="2" type="ORF">ZT3D7_G5749</name>
</gene>
<accession>A0A1X7RT44</accession>
<organism evidence="2 3">
    <name type="scientific">Zymoseptoria tritici (strain ST99CH_3D7)</name>
    <dbReference type="NCBI Taxonomy" id="1276538"/>
    <lineage>
        <taxon>Eukaryota</taxon>
        <taxon>Fungi</taxon>
        <taxon>Dikarya</taxon>
        <taxon>Ascomycota</taxon>
        <taxon>Pezizomycotina</taxon>
        <taxon>Dothideomycetes</taxon>
        <taxon>Dothideomycetidae</taxon>
        <taxon>Mycosphaerellales</taxon>
        <taxon>Mycosphaerellaceae</taxon>
        <taxon>Zymoseptoria</taxon>
    </lineage>
</organism>
<feature type="chain" id="PRO_5012304673" description="Secreted protein" evidence="1">
    <location>
        <begin position="22"/>
        <end position="78"/>
    </location>
</feature>
<dbReference type="AlphaFoldDB" id="A0A1X7RT44"/>
<protein>
    <recommendedName>
        <fullName evidence="4">Secreted protein</fullName>
    </recommendedName>
</protein>
<reference evidence="2 3" key="1">
    <citation type="submission" date="2016-06" db="EMBL/GenBank/DDBJ databases">
        <authorList>
            <person name="Kjaerup R.B."/>
            <person name="Dalgaard T.S."/>
            <person name="Juul-Madsen H.R."/>
        </authorList>
    </citation>
    <scope>NUCLEOTIDE SEQUENCE [LARGE SCALE GENOMIC DNA]</scope>
</reference>
<keyword evidence="1" id="KW-0732">Signal</keyword>
<evidence type="ECO:0000256" key="1">
    <source>
        <dbReference type="SAM" id="SignalP"/>
    </source>
</evidence>
<name>A0A1X7RT44_ZYMT9</name>